<dbReference type="Proteomes" id="UP000694415">
    <property type="component" value="Unplaced"/>
</dbReference>
<reference evidence="1" key="1">
    <citation type="submission" date="2025-08" db="UniProtKB">
        <authorList>
            <consortium name="Ensembl"/>
        </authorList>
    </citation>
    <scope>IDENTIFICATION</scope>
</reference>
<dbReference type="Ensembl" id="ENSMSIT00000012030.1">
    <property type="protein sequence ID" value="ENSMSIP00000009469.1"/>
    <property type="gene ID" value="ENSMSIG00000008354.1"/>
</dbReference>
<protein>
    <submittedName>
        <fullName evidence="1">Uncharacterized protein</fullName>
    </submittedName>
</protein>
<keyword evidence="2" id="KW-1185">Reference proteome</keyword>
<proteinExistence type="predicted"/>
<dbReference type="AlphaFoldDB" id="A0A8C6GNY4"/>
<organism evidence="1 2">
    <name type="scientific">Mus spicilegus</name>
    <name type="common">Mound-building mouse</name>
    <dbReference type="NCBI Taxonomy" id="10103"/>
    <lineage>
        <taxon>Eukaryota</taxon>
        <taxon>Metazoa</taxon>
        <taxon>Chordata</taxon>
        <taxon>Craniata</taxon>
        <taxon>Vertebrata</taxon>
        <taxon>Euteleostomi</taxon>
        <taxon>Mammalia</taxon>
        <taxon>Eutheria</taxon>
        <taxon>Euarchontoglires</taxon>
        <taxon>Glires</taxon>
        <taxon>Rodentia</taxon>
        <taxon>Myomorpha</taxon>
        <taxon>Muroidea</taxon>
        <taxon>Muridae</taxon>
        <taxon>Murinae</taxon>
        <taxon>Mus</taxon>
        <taxon>Mus</taxon>
    </lineage>
</organism>
<evidence type="ECO:0000313" key="1">
    <source>
        <dbReference type="Ensembl" id="ENSMSIP00000009469.1"/>
    </source>
</evidence>
<reference evidence="1" key="2">
    <citation type="submission" date="2025-09" db="UniProtKB">
        <authorList>
            <consortium name="Ensembl"/>
        </authorList>
    </citation>
    <scope>IDENTIFICATION</scope>
</reference>
<name>A0A8C6GNY4_MUSSI</name>
<evidence type="ECO:0000313" key="2">
    <source>
        <dbReference type="Proteomes" id="UP000694415"/>
    </source>
</evidence>
<accession>A0A8C6GNY4</accession>
<sequence length="125" mass="13410">MCWTWVGGSLQCHSGSVVAPCTPSQAPSRDFLGGVNTEDVGSTDCPHGGWEVRVYPSLLLLGLESVLFYLHSAFHLPCSECSLWRTEKPPLRLALQSCGASGLLSSSHAELFHGSFSLFLFANGP</sequence>